<dbReference type="EMBL" id="MOAY01000079">
    <property type="protein sequence ID" value="ROM39165.1"/>
    <property type="molecule type" value="Genomic_DNA"/>
</dbReference>
<dbReference type="GO" id="GO:0015297">
    <property type="term" value="F:antiporter activity"/>
    <property type="evidence" value="ECO:0007669"/>
    <property type="project" value="UniProtKB-KW"/>
</dbReference>
<keyword evidence="6" id="KW-0406">Ion transport</keyword>
<keyword evidence="4 8" id="KW-0812">Transmembrane</keyword>
<feature type="transmembrane region" description="Helical" evidence="8">
    <location>
        <begin position="134"/>
        <end position="154"/>
    </location>
</feature>
<evidence type="ECO:0000256" key="8">
    <source>
        <dbReference type="SAM" id="Phobius"/>
    </source>
</evidence>
<evidence type="ECO:0000256" key="1">
    <source>
        <dbReference type="ARBA" id="ARBA00004141"/>
    </source>
</evidence>
<evidence type="ECO:0000256" key="3">
    <source>
        <dbReference type="ARBA" id="ARBA00022449"/>
    </source>
</evidence>
<dbReference type="InterPro" id="IPR006153">
    <property type="entry name" value="Cation/H_exchanger_TM"/>
</dbReference>
<dbReference type="InterPro" id="IPR038770">
    <property type="entry name" value="Na+/solute_symporter_sf"/>
</dbReference>
<feature type="transmembrane region" description="Helical" evidence="8">
    <location>
        <begin position="6"/>
        <end position="22"/>
    </location>
</feature>
<feature type="transmembrane region" description="Helical" evidence="8">
    <location>
        <begin position="309"/>
        <end position="335"/>
    </location>
</feature>
<keyword evidence="5 8" id="KW-1133">Transmembrane helix</keyword>
<reference evidence="10 11" key="1">
    <citation type="submission" date="2016-10" db="EMBL/GenBank/DDBJ databases">
        <title>Comparative genome analysis of multiple Pseudomonas spp. focuses on biocontrol and plant growth promoting traits.</title>
        <authorList>
            <person name="Tao X.-Y."/>
            <person name="Taylor C.G."/>
        </authorList>
    </citation>
    <scope>NUCLEOTIDE SEQUENCE [LARGE SCALE GENOMIC DNA]</scope>
    <source>
        <strain evidence="10 11">29G9</strain>
    </source>
</reference>
<evidence type="ECO:0000256" key="4">
    <source>
        <dbReference type="ARBA" id="ARBA00022692"/>
    </source>
</evidence>
<accession>A0A423ESU0</accession>
<protein>
    <recommendedName>
        <fullName evidence="9">Cation/H+ exchanger transmembrane domain-containing protein</fullName>
    </recommendedName>
</protein>
<name>A0A423ESU0_9PSED</name>
<feature type="transmembrane region" description="Helical" evidence="8">
    <location>
        <begin position="240"/>
        <end position="266"/>
    </location>
</feature>
<sequence length="415" mass="44056">MFLFLVQALIILIVPLIVWWPLRKLIPLAVVQILAGIALGPTLFGTLAPELKAILFPSSSFAGLQVLSSLAVVCFCFTAGLHVDVEKVRNKGKGIVVVATSTFAFPMLVGLMLSDWAYDTLPSLRGDSANALSFKVALAVCFAVTALPVLSSILQEMGMLGSRIGTEALSIAAANDALIWPTVGIALILARGDSLWSVAMILLSFNIYLMLLLFVFQPILMKWVNSSSSGNTLDIRQKTILIGGLLASAACTEFMGLHAAIGAFLYGAIMPREVKQAMAAMVGPLTSVILLPFFLATTGLKVDVSAPEIGFLVASILIGGLTKFLSTAIPARLCGWSWSDSMQLGAFMQCKGIMEVLVLAVLLEAGTISIICFSTMTLMAIATTSLTMPLARLSQSPRKSVTKNLAINNIRGLDG</sequence>
<evidence type="ECO:0000256" key="5">
    <source>
        <dbReference type="ARBA" id="ARBA00022989"/>
    </source>
</evidence>
<dbReference type="PANTHER" id="PTHR32468">
    <property type="entry name" value="CATION/H + ANTIPORTER"/>
    <property type="match status" value="1"/>
</dbReference>
<feature type="transmembrane region" description="Helical" evidence="8">
    <location>
        <begin position="356"/>
        <end position="382"/>
    </location>
</feature>
<dbReference type="Pfam" id="PF00999">
    <property type="entry name" value="Na_H_Exchanger"/>
    <property type="match status" value="1"/>
</dbReference>
<evidence type="ECO:0000256" key="7">
    <source>
        <dbReference type="ARBA" id="ARBA00023136"/>
    </source>
</evidence>
<comment type="caution">
    <text evidence="10">The sequence shown here is derived from an EMBL/GenBank/DDBJ whole genome shotgun (WGS) entry which is preliminary data.</text>
</comment>
<evidence type="ECO:0000256" key="6">
    <source>
        <dbReference type="ARBA" id="ARBA00023065"/>
    </source>
</evidence>
<dbReference type="GO" id="GO:0016020">
    <property type="term" value="C:membrane"/>
    <property type="evidence" value="ECO:0007669"/>
    <property type="project" value="UniProtKB-SubCell"/>
</dbReference>
<feature type="transmembrane region" description="Helical" evidence="8">
    <location>
        <begin position="29"/>
        <end position="48"/>
    </location>
</feature>
<dbReference type="RefSeq" id="WP_123717692.1">
    <property type="nucleotide sequence ID" value="NZ_MOAY01000079.1"/>
</dbReference>
<dbReference type="Gene3D" id="1.20.1530.20">
    <property type="match status" value="1"/>
</dbReference>
<keyword evidence="3" id="KW-0050">Antiport</keyword>
<dbReference type="AlphaFoldDB" id="A0A423ESU0"/>
<feature type="transmembrane region" description="Helical" evidence="8">
    <location>
        <begin position="195"/>
        <end position="220"/>
    </location>
</feature>
<organism evidence="10 11">
    <name type="scientific">Pseudomonas poae</name>
    <dbReference type="NCBI Taxonomy" id="200451"/>
    <lineage>
        <taxon>Bacteria</taxon>
        <taxon>Pseudomonadati</taxon>
        <taxon>Pseudomonadota</taxon>
        <taxon>Gammaproteobacteria</taxon>
        <taxon>Pseudomonadales</taxon>
        <taxon>Pseudomonadaceae</taxon>
        <taxon>Pseudomonas</taxon>
    </lineage>
</organism>
<comment type="subcellular location">
    <subcellularLocation>
        <location evidence="1">Membrane</location>
        <topology evidence="1">Multi-pass membrane protein</topology>
    </subcellularLocation>
</comment>
<evidence type="ECO:0000256" key="2">
    <source>
        <dbReference type="ARBA" id="ARBA00022448"/>
    </source>
</evidence>
<feature type="transmembrane region" description="Helical" evidence="8">
    <location>
        <begin position="60"/>
        <end position="83"/>
    </location>
</feature>
<dbReference type="PANTHER" id="PTHR32468:SF0">
    <property type="entry name" value="K(+)_H(+) ANTIPORTER 1"/>
    <property type="match status" value="1"/>
</dbReference>
<evidence type="ECO:0000313" key="10">
    <source>
        <dbReference type="EMBL" id="ROM39165.1"/>
    </source>
</evidence>
<feature type="transmembrane region" description="Helical" evidence="8">
    <location>
        <begin position="95"/>
        <end position="114"/>
    </location>
</feature>
<keyword evidence="7 8" id="KW-0472">Membrane</keyword>
<keyword evidence="2" id="KW-0813">Transport</keyword>
<proteinExistence type="predicted"/>
<evidence type="ECO:0000313" key="11">
    <source>
        <dbReference type="Proteomes" id="UP000284656"/>
    </source>
</evidence>
<feature type="transmembrane region" description="Helical" evidence="8">
    <location>
        <begin position="278"/>
        <end position="297"/>
    </location>
</feature>
<dbReference type="InterPro" id="IPR050794">
    <property type="entry name" value="CPA2_transporter"/>
</dbReference>
<gene>
    <name evidence="10" type="ORF">BK648_20870</name>
</gene>
<dbReference type="GO" id="GO:1902600">
    <property type="term" value="P:proton transmembrane transport"/>
    <property type="evidence" value="ECO:0007669"/>
    <property type="project" value="InterPro"/>
</dbReference>
<dbReference type="Proteomes" id="UP000284656">
    <property type="component" value="Unassembled WGS sequence"/>
</dbReference>
<feature type="domain" description="Cation/H+ exchanger transmembrane" evidence="9">
    <location>
        <begin position="9"/>
        <end position="388"/>
    </location>
</feature>
<evidence type="ECO:0000259" key="9">
    <source>
        <dbReference type="Pfam" id="PF00999"/>
    </source>
</evidence>